<dbReference type="Proteomes" id="UP000175168">
    <property type="component" value="Segment"/>
</dbReference>
<keyword evidence="7" id="KW-1185">Reference proteome</keyword>
<proteinExistence type="inferred from homology"/>
<keyword evidence="1" id="KW-1188">Viral release from host cell</keyword>
<keyword evidence="2" id="KW-0426">Late protein</keyword>
<feature type="compositionally biased region" description="Polar residues" evidence="4">
    <location>
        <begin position="449"/>
        <end position="463"/>
    </location>
</feature>
<keyword evidence="3" id="KW-0231">Viral genome packaging</keyword>
<dbReference type="EMBL" id="AF291866">
    <property type="protein sequence ID" value="AAG45766.1"/>
    <property type="molecule type" value="Genomic_DNA"/>
</dbReference>
<sequence>MEHGPHQPSELEYEGSIARQKLLAVWGQIQSYLFQIEILKRCDPVVGMRMINRLKLNVLMIRYLEKKLLPGWKEQEDISITPITYGVWSAIRRARLEGEVLLSALCDYVVEGNTRNFFVKSMSLQGVCPYHVVAELDTYGGPVTTEIKFLHDVENVLKQLNYCHLIINSRSVGRFMASIDKYLLKTLGSGSIVPPELYDPSQPCSVCFEELCVTANSGDSAHKRIVGKMCDHVTKQMILRVDPDDMVAHLPHATYILPDKLAVATTALNHINNPNINDTVSTNVSPDSVSQAAMVALDAHNVFLPASGDLYAISELQFWTASSGRKASHPQGNTIDSFADNLEQVVAKERLFDLRSSVIETALFDKRMNHFERIFSDEIEQMNTADRLLLGGRTAAPDDIIEALIKACYDHHLSAPLLKRLLYPDEAAHDALKSTLETLTSRSVRQDSAPKTSESTGDTTQVTPRDAHRSLSDARGDVEWLELVRAASADAARRRKMYAERLTKRSLASLDKCITEQRKELEKILRVNVYGEVLIDSYVAIFNGFRSRRGLLEAVQTRFANVIDNRRGDEAFDAYRFMQTALLKHKIDPAMLPSLTHKFFQLVNGPLFNHDVHRFAQPSNTALYFSVENVGLLPHLKEEMARFMLQCNNTSSWIISKFRGFYDFGGVDNITTAHRMAWKYIRELILATALFASVFKCGDLQVCRADGLQLTLGGEYIWEDGVYLTYETDCPLVALIGCRAYLTHNQSPTVLVDTDVFSLLYSILQFMAPATADQLRSDRFSNSHTHN</sequence>
<dbReference type="Pfam" id="PF01366">
    <property type="entry name" value="PRTP"/>
    <property type="match status" value="1"/>
</dbReference>
<dbReference type="HAMAP" id="MF_04014">
    <property type="entry name" value="HSV_TRM1"/>
    <property type="match status" value="1"/>
</dbReference>
<dbReference type="RefSeq" id="NP_073322.1">
    <property type="nucleotide sequence ID" value="NC_002641.1"/>
</dbReference>
<evidence type="ECO:0000313" key="5">
    <source>
        <dbReference type="EMBL" id="AAG30068.1"/>
    </source>
</evidence>
<organismHost>
    <name type="scientific">Gallus gallus</name>
    <name type="common">Chicken</name>
    <dbReference type="NCBI Taxonomy" id="9031"/>
</organismHost>
<evidence type="ECO:0000256" key="4">
    <source>
        <dbReference type="SAM" id="MobiDB-lite"/>
    </source>
</evidence>
<evidence type="ECO:0000256" key="2">
    <source>
        <dbReference type="ARBA" id="ARBA00022921"/>
    </source>
</evidence>
<evidence type="ECO:0000256" key="1">
    <source>
        <dbReference type="ARBA" id="ARBA00022612"/>
    </source>
</evidence>
<organismHost>
    <name type="scientific">Meleagris gallopavo</name>
    <name type="common">Wild turkey</name>
    <dbReference type="NCBI Taxonomy" id="9103"/>
</organismHost>
<gene>
    <name evidence="6" type="primary">HVT036</name>
    <name evidence="5" type="synonym">UL28</name>
</gene>
<dbReference type="KEGG" id="vg:918497"/>
<organism evidence="6 7">
    <name type="scientific">Meleagrid herpesvirus 1</name>
    <name type="common">MeHV-1</name>
    <name type="synonym">Turkey herpesvirus</name>
    <dbReference type="NCBI Taxonomy" id="37108"/>
    <lineage>
        <taxon>Viruses</taxon>
        <taxon>Duplodnaviria</taxon>
        <taxon>Heunggongvirae</taxon>
        <taxon>Peploviricota</taxon>
        <taxon>Herviviricetes</taxon>
        <taxon>Herpesvirales</taxon>
        <taxon>Orthoherpesviridae</taxon>
        <taxon>Alphaherpesvirinae</taxon>
        <taxon>Mardivirus</taxon>
        <taxon>Mardivirus meleagridalpha1</taxon>
    </lineage>
</organism>
<evidence type="ECO:0000313" key="6">
    <source>
        <dbReference type="EMBL" id="AAG45766.1"/>
    </source>
</evidence>
<name>Q9DGW3_MEHV1</name>
<dbReference type="GeneID" id="918497"/>
<evidence type="ECO:0000256" key="3">
    <source>
        <dbReference type="ARBA" id="ARBA00023219"/>
    </source>
</evidence>
<reference evidence="5" key="1">
    <citation type="journal article" date="2001" name="J. Gen. Virol.">
        <title>The genome of herpesvirus of turkeys: comparative analysis with Marek's disease viruses.</title>
        <authorList>
            <person name="Kingham B.F."/>
            <person name="Zelnik V."/>
            <person name="Kopacek J."/>
            <person name="Majerciak V."/>
            <person name="Ney E."/>
            <person name="Schmidt C.J."/>
        </authorList>
    </citation>
    <scope>NUCLEOTIDE SEQUENCE</scope>
    <source>
        <strain evidence="5">FC126</strain>
    </source>
</reference>
<dbReference type="EMBL" id="AF282130">
    <property type="protein sequence ID" value="AAG30068.1"/>
    <property type="molecule type" value="Genomic_DNA"/>
</dbReference>
<feature type="region of interest" description="Disordered" evidence="4">
    <location>
        <begin position="439"/>
        <end position="471"/>
    </location>
</feature>
<protein>
    <submittedName>
        <fullName evidence="6">UL28 DNA packaging protein</fullName>
    </submittedName>
    <submittedName>
        <fullName evidence="5">UL28 processing and transport protein</fullName>
    </submittedName>
</protein>
<reference evidence="6 7" key="2">
    <citation type="journal article" date="2001" name="J. Virol.">
        <title>The genome of turkey herpesvirus.</title>
        <authorList>
            <person name="Afonso C.L."/>
            <person name="Tulman E.R."/>
            <person name="Lu Z."/>
            <person name="Zsak L."/>
            <person name="Rock D.L."/>
            <person name="Kutish G.F."/>
        </authorList>
    </citation>
    <scope>NUCLEOTIDE SEQUENCE [LARGE SCALE GENOMIC DNA]</scope>
    <source>
        <strain evidence="6">FC126</strain>
    </source>
</reference>
<evidence type="ECO:0000313" key="7">
    <source>
        <dbReference type="Proteomes" id="UP000175168"/>
    </source>
</evidence>
<dbReference type="GO" id="GO:0019073">
    <property type="term" value="P:viral DNA genome packaging"/>
    <property type="evidence" value="ECO:0007669"/>
    <property type="project" value="InterPro"/>
</dbReference>
<dbReference type="InterPro" id="IPR000501">
    <property type="entry name" value="UL28/UL56"/>
</dbReference>
<reference evidence="5" key="3">
    <citation type="submission" date="2004-11" db="EMBL/GenBank/DDBJ databases">
        <authorList>
            <person name="Aouacheria A.J."/>
            <person name="Banyai M."/>
            <person name="Rigal D."/>
            <person name="Schmidt C.J."/>
            <person name="Gillet G."/>
        </authorList>
    </citation>
    <scope>NUCLEOTIDE SEQUENCE</scope>
    <source>
        <strain evidence="5">FC126</strain>
    </source>
</reference>
<accession>Q9DGW3</accession>